<reference evidence="8 9" key="1">
    <citation type="submission" date="2020-07" db="EMBL/GenBank/DDBJ databases">
        <title>Facklamia lactis sp. nov., isolated from raw milk.</title>
        <authorList>
            <person name="Doll E.V."/>
            <person name="Huptas C."/>
            <person name="Staib L."/>
            <person name="Wenning M."/>
            <person name="Scherer S."/>
        </authorList>
    </citation>
    <scope>NUCLEOTIDE SEQUENCE [LARGE SCALE GENOMIC DNA]</scope>
    <source>
        <strain evidence="8 9">DSM 111018</strain>
    </source>
</reference>
<dbReference type="Pfam" id="PF00293">
    <property type="entry name" value="NUDIX"/>
    <property type="match status" value="1"/>
</dbReference>
<dbReference type="PANTHER" id="PTHR43758">
    <property type="entry name" value="7,8-DIHYDRO-8-OXOGUANINE TRIPHOSPHATASE"/>
    <property type="match status" value="1"/>
</dbReference>
<dbReference type="SUPFAM" id="SSF55811">
    <property type="entry name" value="Nudix"/>
    <property type="match status" value="1"/>
</dbReference>
<evidence type="ECO:0000256" key="6">
    <source>
        <dbReference type="RuleBase" id="RU003476"/>
    </source>
</evidence>
<keyword evidence="3" id="KW-0479">Metal-binding</keyword>
<dbReference type="InterPro" id="IPR020476">
    <property type="entry name" value="Nudix_hydrolase"/>
</dbReference>
<dbReference type="InterPro" id="IPR000086">
    <property type="entry name" value="NUDIX_hydrolase_dom"/>
</dbReference>
<evidence type="ECO:0000256" key="1">
    <source>
        <dbReference type="ARBA" id="ARBA00001946"/>
    </source>
</evidence>
<protein>
    <submittedName>
        <fullName evidence="8">8-oxo-dGTP diphosphatase</fullName>
    </submittedName>
</protein>
<dbReference type="RefSeq" id="WP_197116138.1">
    <property type="nucleotide sequence ID" value="NZ_JACBXQ010000006.1"/>
</dbReference>
<evidence type="ECO:0000256" key="3">
    <source>
        <dbReference type="ARBA" id="ARBA00022723"/>
    </source>
</evidence>
<organism evidence="8 9">
    <name type="scientific">Facklamia lactis</name>
    <dbReference type="NCBI Taxonomy" id="2749967"/>
    <lineage>
        <taxon>Bacteria</taxon>
        <taxon>Bacillati</taxon>
        <taxon>Bacillota</taxon>
        <taxon>Bacilli</taxon>
        <taxon>Lactobacillales</taxon>
        <taxon>Aerococcaceae</taxon>
        <taxon>Facklamia</taxon>
    </lineage>
</organism>
<keyword evidence="5" id="KW-0460">Magnesium</keyword>
<keyword evidence="9" id="KW-1185">Reference proteome</keyword>
<evidence type="ECO:0000313" key="9">
    <source>
        <dbReference type="Proteomes" id="UP000721415"/>
    </source>
</evidence>
<dbReference type="PROSITE" id="PS00893">
    <property type="entry name" value="NUDIX_BOX"/>
    <property type="match status" value="1"/>
</dbReference>
<keyword evidence="4 6" id="KW-0378">Hydrolase</keyword>
<dbReference type="PANTHER" id="PTHR43758:SF2">
    <property type="entry name" value="OXIDIZED PURINE NUCLEOSIDE TRIPHOSPHATE HYDROLASE"/>
    <property type="match status" value="1"/>
</dbReference>
<dbReference type="PRINTS" id="PR00502">
    <property type="entry name" value="NUDIXFAMILY"/>
</dbReference>
<accession>A0ABS0LVA8</accession>
<dbReference type="CDD" id="cd18886">
    <property type="entry name" value="NUDIX_MutT_Nudt1"/>
    <property type="match status" value="1"/>
</dbReference>
<feature type="domain" description="Nudix hydrolase" evidence="7">
    <location>
        <begin position="1"/>
        <end position="132"/>
    </location>
</feature>
<dbReference type="EMBL" id="JACBXQ010000006">
    <property type="protein sequence ID" value="MBG9987229.1"/>
    <property type="molecule type" value="Genomic_DNA"/>
</dbReference>
<evidence type="ECO:0000256" key="4">
    <source>
        <dbReference type="ARBA" id="ARBA00022801"/>
    </source>
</evidence>
<comment type="similarity">
    <text evidence="2 6">Belongs to the Nudix hydrolase family.</text>
</comment>
<comment type="cofactor">
    <cofactor evidence="1">
        <name>Mg(2+)</name>
        <dbReference type="ChEBI" id="CHEBI:18420"/>
    </cofactor>
</comment>
<evidence type="ECO:0000256" key="2">
    <source>
        <dbReference type="ARBA" id="ARBA00005582"/>
    </source>
</evidence>
<dbReference type="InterPro" id="IPR020084">
    <property type="entry name" value="NUDIX_hydrolase_CS"/>
</dbReference>
<dbReference type="PRINTS" id="PR01402">
    <property type="entry name" value="MUTATORMUTX"/>
</dbReference>
<evidence type="ECO:0000313" key="8">
    <source>
        <dbReference type="EMBL" id="MBG9987229.1"/>
    </source>
</evidence>
<gene>
    <name evidence="8" type="ORF">HZY91_10165</name>
</gene>
<proteinExistence type="inferred from homology"/>
<dbReference type="PROSITE" id="PS51462">
    <property type="entry name" value="NUDIX"/>
    <property type="match status" value="1"/>
</dbReference>
<evidence type="ECO:0000256" key="5">
    <source>
        <dbReference type="ARBA" id="ARBA00022842"/>
    </source>
</evidence>
<dbReference type="Proteomes" id="UP000721415">
    <property type="component" value="Unassembled WGS sequence"/>
</dbReference>
<dbReference type="InterPro" id="IPR003562">
    <property type="entry name" value="Mutator_MutX_prot"/>
</dbReference>
<dbReference type="Gene3D" id="3.90.79.10">
    <property type="entry name" value="Nucleoside Triphosphate Pyrophosphohydrolase"/>
    <property type="match status" value="1"/>
</dbReference>
<evidence type="ECO:0000259" key="7">
    <source>
        <dbReference type="PROSITE" id="PS51462"/>
    </source>
</evidence>
<dbReference type="InterPro" id="IPR015797">
    <property type="entry name" value="NUDIX_hydrolase-like_dom_sf"/>
</dbReference>
<comment type="caution">
    <text evidence="8">The sequence shown here is derived from an EMBL/GenBank/DDBJ whole genome shotgun (WGS) entry which is preliminary data.</text>
</comment>
<name>A0ABS0LVA8_9LACT</name>
<sequence length="163" mass="19235">MQQLSTICYLDNGKQFLLLHRNKKENDIHEGKWVSVGGKFEPGETPEECAKREIKEETGLNAKNLIPVGFISFPDFTHNSIDWYSFVYRVKDFDGEIIEDCDEGTLEWVDYDQIMDKPTWEGDYVYLDWILSDKPFFWAKFEYDVKGKLFHHSVKFMEDRGGK</sequence>